<dbReference type="InterPro" id="IPR001789">
    <property type="entry name" value="Sig_transdc_resp-reg_receiver"/>
</dbReference>
<organism evidence="5 6">
    <name type="scientific">Phormidium tenue FACHB-1050</name>
    <dbReference type="NCBI Taxonomy" id="2692857"/>
    <lineage>
        <taxon>Bacteria</taxon>
        <taxon>Bacillati</taxon>
        <taxon>Cyanobacteriota</taxon>
        <taxon>Cyanophyceae</taxon>
        <taxon>Oscillatoriophycideae</taxon>
        <taxon>Oscillatoriales</taxon>
        <taxon>Oscillatoriaceae</taxon>
        <taxon>Phormidium</taxon>
    </lineage>
</organism>
<keyword evidence="1 3" id="KW-0597">Phosphoprotein</keyword>
<dbReference type="PANTHER" id="PTHR44591:SF3">
    <property type="entry name" value="RESPONSE REGULATORY DOMAIN-CONTAINING PROTEIN"/>
    <property type="match status" value="1"/>
</dbReference>
<comment type="subcellular location">
    <subcellularLocation>
        <location evidence="2">Cell septum</location>
    </subcellularLocation>
</comment>
<keyword evidence="6" id="KW-1185">Reference proteome</keyword>
<comment type="induction">
    <text evidence="2">By nitrogen starvation.</text>
</comment>
<dbReference type="RefSeq" id="WP_190577638.1">
    <property type="nucleotide sequence ID" value="NZ_CAWPQU010000089.1"/>
</dbReference>
<dbReference type="Pfam" id="PF00072">
    <property type="entry name" value="Response_reg"/>
    <property type="match status" value="1"/>
</dbReference>
<keyword evidence="2" id="KW-0364">Heterocyst</keyword>
<dbReference type="Proteomes" id="UP000618445">
    <property type="component" value="Unassembled WGS sequence"/>
</dbReference>
<keyword evidence="2" id="KW-0902">Two-component regulatory system</keyword>
<dbReference type="Gene3D" id="3.40.50.2300">
    <property type="match status" value="1"/>
</dbReference>
<name>A0ABR8C7K7_9CYAN</name>
<evidence type="ECO:0000313" key="6">
    <source>
        <dbReference type="Proteomes" id="UP000618445"/>
    </source>
</evidence>
<dbReference type="PROSITE" id="PS50110">
    <property type="entry name" value="RESPONSE_REGULATORY"/>
    <property type="match status" value="1"/>
</dbReference>
<dbReference type="SMART" id="SM00448">
    <property type="entry name" value="REC"/>
    <property type="match status" value="1"/>
</dbReference>
<dbReference type="SUPFAM" id="SSF52172">
    <property type="entry name" value="CheY-like"/>
    <property type="match status" value="1"/>
</dbReference>
<dbReference type="PIRSF" id="PIRSF005897">
    <property type="entry name" value="RR_PatA"/>
    <property type="match status" value="1"/>
</dbReference>
<dbReference type="InterPro" id="IPR050595">
    <property type="entry name" value="Bact_response_regulator"/>
</dbReference>
<dbReference type="InterPro" id="IPR011006">
    <property type="entry name" value="CheY-like_superfamily"/>
</dbReference>
<evidence type="ECO:0000259" key="4">
    <source>
        <dbReference type="PROSITE" id="PS50110"/>
    </source>
</evidence>
<accession>A0ABR8C7K7</accession>
<evidence type="ECO:0000256" key="3">
    <source>
        <dbReference type="PROSITE-ProRule" id="PRU00169"/>
    </source>
</evidence>
<evidence type="ECO:0000313" key="5">
    <source>
        <dbReference type="EMBL" id="MBD2316752.1"/>
    </source>
</evidence>
<comment type="function">
    <text evidence="2">Controls heterocyst pattern formation.</text>
</comment>
<evidence type="ECO:0000256" key="2">
    <source>
        <dbReference type="PIRNR" id="PIRNR005897"/>
    </source>
</evidence>
<feature type="domain" description="Response regulatory" evidence="4">
    <location>
        <begin position="267"/>
        <end position="383"/>
    </location>
</feature>
<gene>
    <name evidence="5" type="ORF">H6G05_07815</name>
</gene>
<proteinExistence type="evidence at transcript level"/>
<comment type="caution">
    <text evidence="5">The sequence shown here is derived from an EMBL/GenBank/DDBJ whole genome shotgun (WGS) entry which is preliminary data.</text>
</comment>
<protein>
    <recommendedName>
        <fullName evidence="2">Protein PatA</fullName>
    </recommendedName>
</protein>
<dbReference type="InterPro" id="IPR024186">
    <property type="entry name" value="Sig_transdc_resp-reg_PatA"/>
</dbReference>
<dbReference type="EMBL" id="JACJQY010000009">
    <property type="protein sequence ID" value="MBD2316752.1"/>
    <property type="molecule type" value="Genomic_DNA"/>
</dbReference>
<feature type="modified residue" description="4-aspartylphosphate" evidence="3">
    <location>
        <position position="316"/>
    </location>
</feature>
<sequence>MQGSLNNPYKLLQVIAQRELTGCLSISIPQDDSIGWQLYIGGSRLYFATTIGSSPERFGLLWQQIQPDLPLPRLSADKSEYESLYEWQLEHNLSLTDFRRLLLSLSREALIHAISHTKAYVKFESNVCIKPVLIAAPLSDLIKPIVGHVRFWQKLHPHISSPFSRIYLDRSKVKDFSNFWENANKVPSNAQGENSSSSNISLQNVSLKVWLDILEQKLSIYEICHQIGKEPHVLSACLSPLIVNKTLEVFPASTGAAIAFQAPTGPLIACIDDSHTVQRQVKMVLEMFGFQVLGITDPTSCLTSLVRQKPALILMDITMPEIDGYELCTMLRQSRHMRNVPIVMFTGREGIIDRMRAQLAGASDYVTKPVNADKLVTKVQRLLQNNKYLSNQLSSDVDVTIGGSSSR</sequence>
<evidence type="ECO:0000256" key="1">
    <source>
        <dbReference type="ARBA" id="ARBA00022553"/>
    </source>
</evidence>
<dbReference type="PANTHER" id="PTHR44591">
    <property type="entry name" value="STRESS RESPONSE REGULATOR PROTEIN 1"/>
    <property type="match status" value="1"/>
</dbReference>
<reference evidence="5 6" key="1">
    <citation type="journal article" date="2020" name="ISME J.">
        <title>Comparative genomics reveals insights into cyanobacterial evolution and habitat adaptation.</title>
        <authorList>
            <person name="Chen M.Y."/>
            <person name="Teng W.K."/>
            <person name="Zhao L."/>
            <person name="Hu C.X."/>
            <person name="Zhou Y.K."/>
            <person name="Han B.P."/>
            <person name="Song L.R."/>
            <person name="Shu W.S."/>
        </authorList>
    </citation>
    <scope>NUCLEOTIDE SEQUENCE [LARGE SCALE GENOMIC DNA]</scope>
    <source>
        <strain evidence="5 6">FACHB-1050</strain>
    </source>
</reference>